<comment type="subcellular location">
    <subcellularLocation>
        <location evidence="1">Membrane</location>
        <topology evidence="1">Multi-pass membrane protein</topology>
    </subcellularLocation>
</comment>
<evidence type="ECO:0000313" key="7">
    <source>
        <dbReference type="Proteomes" id="UP000799771"/>
    </source>
</evidence>
<dbReference type="PANTHER" id="PTHR31465">
    <property type="entry name" value="PROTEIN RTA1-RELATED"/>
    <property type="match status" value="1"/>
</dbReference>
<proteinExistence type="predicted"/>
<feature type="transmembrane region" description="Helical" evidence="5">
    <location>
        <begin position="71"/>
        <end position="90"/>
    </location>
</feature>
<dbReference type="EMBL" id="ML977498">
    <property type="protein sequence ID" value="KAF2134063.1"/>
    <property type="molecule type" value="Genomic_DNA"/>
</dbReference>
<evidence type="ECO:0000313" key="6">
    <source>
        <dbReference type="EMBL" id="KAF2134063.1"/>
    </source>
</evidence>
<evidence type="ECO:0000256" key="4">
    <source>
        <dbReference type="ARBA" id="ARBA00023136"/>
    </source>
</evidence>
<dbReference type="GeneID" id="54403156"/>
<evidence type="ECO:0000256" key="2">
    <source>
        <dbReference type="ARBA" id="ARBA00022692"/>
    </source>
</evidence>
<sequence length="157" mass="17857">ILAAMIYMTPRRLIRALDAENHAIMSPRWTTKIYVLIDIASFACQMLGSAMQTSGDEDGVKTGNTVVIGGLAFQLVAFTFFILMTALFHHRLNQQPTATSLRTHVKWRRQVWLLYTVSMLVVVRCVFRLAEFVEGPEGKAYKTEAYLYVFDAVLMFL</sequence>
<keyword evidence="3 5" id="KW-1133">Transmembrane helix</keyword>
<feature type="transmembrane region" description="Helical" evidence="5">
    <location>
        <begin position="111"/>
        <end position="130"/>
    </location>
</feature>
<evidence type="ECO:0000256" key="5">
    <source>
        <dbReference type="SAM" id="Phobius"/>
    </source>
</evidence>
<organism evidence="6 7">
    <name type="scientific">Dothidotthia symphoricarpi CBS 119687</name>
    <dbReference type="NCBI Taxonomy" id="1392245"/>
    <lineage>
        <taxon>Eukaryota</taxon>
        <taxon>Fungi</taxon>
        <taxon>Dikarya</taxon>
        <taxon>Ascomycota</taxon>
        <taxon>Pezizomycotina</taxon>
        <taxon>Dothideomycetes</taxon>
        <taxon>Pleosporomycetidae</taxon>
        <taxon>Pleosporales</taxon>
        <taxon>Dothidotthiaceae</taxon>
        <taxon>Dothidotthia</taxon>
    </lineage>
</organism>
<dbReference type="InterPro" id="IPR007568">
    <property type="entry name" value="RTA1"/>
</dbReference>
<name>A0A6A6AS73_9PLEO</name>
<dbReference type="Pfam" id="PF04479">
    <property type="entry name" value="RTA1"/>
    <property type="match status" value="1"/>
</dbReference>
<dbReference type="PANTHER" id="PTHR31465:SF17">
    <property type="entry name" value="DOMAIN PROTEIN, PUTATIVE (AFU_ORTHOLOGUE AFUA_5G09900)-RELATED"/>
    <property type="match status" value="1"/>
</dbReference>
<dbReference type="GO" id="GO:0016020">
    <property type="term" value="C:membrane"/>
    <property type="evidence" value="ECO:0007669"/>
    <property type="project" value="UniProtKB-SubCell"/>
</dbReference>
<dbReference type="Proteomes" id="UP000799771">
    <property type="component" value="Unassembled WGS sequence"/>
</dbReference>
<dbReference type="AlphaFoldDB" id="A0A6A6AS73"/>
<keyword evidence="2 5" id="KW-0812">Transmembrane</keyword>
<gene>
    <name evidence="6" type="ORF">P153DRAFT_252258</name>
</gene>
<protein>
    <submittedName>
        <fullName evidence="6">RTA1 like protein</fullName>
    </submittedName>
</protein>
<feature type="non-terminal residue" evidence="6">
    <location>
        <position position="1"/>
    </location>
</feature>
<reference evidence="6" key="1">
    <citation type="journal article" date="2020" name="Stud. Mycol.">
        <title>101 Dothideomycetes genomes: a test case for predicting lifestyles and emergence of pathogens.</title>
        <authorList>
            <person name="Haridas S."/>
            <person name="Albert R."/>
            <person name="Binder M."/>
            <person name="Bloem J."/>
            <person name="Labutti K."/>
            <person name="Salamov A."/>
            <person name="Andreopoulos B."/>
            <person name="Baker S."/>
            <person name="Barry K."/>
            <person name="Bills G."/>
            <person name="Bluhm B."/>
            <person name="Cannon C."/>
            <person name="Castanera R."/>
            <person name="Culley D."/>
            <person name="Daum C."/>
            <person name="Ezra D."/>
            <person name="Gonzalez J."/>
            <person name="Henrissat B."/>
            <person name="Kuo A."/>
            <person name="Liang C."/>
            <person name="Lipzen A."/>
            <person name="Lutzoni F."/>
            <person name="Magnuson J."/>
            <person name="Mondo S."/>
            <person name="Nolan M."/>
            <person name="Ohm R."/>
            <person name="Pangilinan J."/>
            <person name="Park H.-J."/>
            <person name="Ramirez L."/>
            <person name="Alfaro M."/>
            <person name="Sun H."/>
            <person name="Tritt A."/>
            <person name="Yoshinaga Y."/>
            <person name="Zwiers L.-H."/>
            <person name="Turgeon B."/>
            <person name="Goodwin S."/>
            <person name="Spatafora J."/>
            <person name="Crous P."/>
            <person name="Grigoriev I."/>
        </authorList>
    </citation>
    <scope>NUCLEOTIDE SEQUENCE</scope>
    <source>
        <strain evidence="6">CBS 119687</strain>
    </source>
</reference>
<accession>A0A6A6AS73</accession>
<dbReference type="OrthoDB" id="3358017at2759"/>
<keyword evidence="7" id="KW-1185">Reference proteome</keyword>
<evidence type="ECO:0000256" key="3">
    <source>
        <dbReference type="ARBA" id="ARBA00022989"/>
    </source>
</evidence>
<keyword evidence="4 5" id="KW-0472">Membrane</keyword>
<dbReference type="RefSeq" id="XP_033528450.1">
    <property type="nucleotide sequence ID" value="XM_033662724.1"/>
</dbReference>
<feature type="non-terminal residue" evidence="6">
    <location>
        <position position="157"/>
    </location>
</feature>
<feature type="transmembrane region" description="Helical" evidence="5">
    <location>
        <begin position="33"/>
        <end position="51"/>
    </location>
</feature>
<evidence type="ECO:0000256" key="1">
    <source>
        <dbReference type="ARBA" id="ARBA00004141"/>
    </source>
</evidence>